<dbReference type="eggNOG" id="COG1271">
    <property type="taxonomic scope" value="Bacteria"/>
</dbReference>
<dbReference type="STRING" id="1280950.HJO_03620"/>
<evidence type="ECO:0000256" key="11">
    <source>
        <dbReference type="ARBA" id="ARBA00023136"/>
    </source>
</evidence>
<dbReference type="GO" id="GO:0046872">
    <property type="term" value="F:metal ion binding"/>
    <property type="evidence" value="ECO:0007669"/>
    <property type="project" value="UniProtKB-UniRule"/>
</dbReference>
<dbReference type="Pfam" id="PF01654">
    <property type="entry name" value="Cyt_bd_oxida_I"/>
    <property type="match status" value="1"/>
</dbReference>
<reference evidence="14 15" key="1">
    <citation type="journal article" date="2014" name="Antonie Van Leeuwenhoek">
        <title>Hyphomonas beringensis sp. nov. and Hyphomonas chukchiensis sp. nov., isolated from surface seawater of the Bering Sea and Chukchi Sea.</title>
        <authorList>
            <person name="Li C."/>
            <person name="Lai Q."/>
            <person name="Li G."/>
            <person name="Dong C."/>
            <person name="Wang J."/>
            <person name="Liao Y."/>
            <person name="Shao Z."/>
        </authorList>
    </citation>
    <scope>NUCLEOTIDE SEQUENCE [LARGE SCALE GENOMIC DNA]</scope>
    <source>
        <strain evidence="14 15">MHS-2</strain>
    </source>
</reference>
<feature type="compositionally biased region" description="Basic and acidic residues" evidence="13">
    <location>
        <begin position="438"/>
        <end position="448"/>
    </location>
</feature>
<organism evidence="14 15">
    <name type="scientific">Hyphomonas johnsonii MHS-2</name>
    <dbReference type="NCBI Taxonomy" id="1280950"/>
    <lineage>
        <taxon>Bacteria</taxon>
        <taxon>Pseudomonadati</taxon>
        <taxon>Pseudomonadota</taxon>
        <taxon>Alphaproteobacteria</taxon>
        <taxon>Hyphomonadales</taxon>
        <taxon>Hyphomonadaceae</taxon>
        <taxon>Hyphomonas</taxon>
    </lineage>
</organism>
<dbReference type="AlphaFoldDB" id="A0A059FV03"/>
<keyword evidence="6 12" id="KW-0812">Transmembrane</keyword>
<comment type="subcellular location">
    <subcellularLocation>
        <location evidence="12">Cell inner membrane</location>
    </subcellularLocation>
    <subcellularLocation>
        <location evidence="1">Cell membrane</location>
        <topology evidence="1">Multi-pass membrane protein</topology>
    </subcellularLocation>
</comment>
<accession>A0A059FV03</accession>
<feature type="transmembrane region" description="Helical" evidence="12">
    <location>
        <begin position="96"/>
        <end position="119"/>
    </location>
</feature>
<feature type="transmembrane region" description="Helical" evidence="12">
    <location>
        <begin position="406"/>
        <end position="429"/>
    </location>
</feature>
<evidence type="ECO:0000256" key="3">
    <source>
        <dbReference type="ARBA" id="ARBA00022448"/>
    </source>
</evidence>
<dbReference type="GO" id="GO:0009055">
    <property type="term" value="F:electron transfer activity"/>
    <property type="evidence" value="ECO:0007669"/>
    <property type="project" value="UniProtKB-UniRule"/>
</dbReference>
<name>A0A059FV03_9PROT</name>
<keyword evidence="7 12" id="KW-0479">Metal-binding</keyword>
<feature type="transmembrane region" description="Helical" evidence="12">
    <location>
        <begin position="53"/>
        <end position="76"/>
    </location>
</feature>
<evidence type="ECO:0000256" key="10">
    <source>
        <dbReference type="ARBA" id="ARBA00023004"/>
    </source>
</evidence>
<dbReference type="GO" id="GO:0005886">
    <property type="term" value="C:plasma membrane"/>
    <property type="evidence" value="ECO:0007669"/>
    <property type="project" value="UniProtKB-SubCell"/>
</dbReference>
<keyword evidence="9 12" id="KW-1133">Transmembrane helix</keyword>
<keyword evidence="11 12" id="KW-0472">Membrane</keyword>
<feature type="transmembrane region" description="Helical" evidence="12">
    <location>
        <begin position="188"/>
        <end position="209"/>
    </location>
</feature>
<dbReference type="RefSeq" id="WP_035613594.1">
    <property type="nucleotide sequence ID" value="NZ_ARYK01000001.1"/>
</dbReference>
<proteinExistence type="inferred from homology"/>
<dbReference type="PIRSF" id="PIRSF006446">
    <property type="entry name" value="Cyt_quinol_oxidase_1"/>
    <property type="match status" value="1"/>
</dbReference>
<gene>
    <name evidence="14" type="ORF">HJO_03620</name>
</gene>
<evidence type="ECO:0000256" key="13">
    <source>
        <dbReference type="SAM" id="MobiDB-lite"/>
    </source>
</evidence>
<evidence type="ECO:0000256" key="12">
    <source>
        <dbReference type="PIRNR" id="PIRNR006446"/>
    </source>
</evidence>
<evidence type="ECO:0000256" key="5">
    <source>
        <dbReference type="ARBA" id="ARBA00022617"/>
    </source>
</evidence>
<dbReference type="GO" id="GO:0070069">
    <property type="term" value="C:cytochrome complex"/>
    <property type="evidence" value="ECO:0007669"/>
    <property type="project" value="UniProtKB-UniRule"/>
</dbReference>
<comment type="similarity">
    <text evidence="2 12">Belongs to the cytochrome ubiquinol oxidase subunit 1 family.</text>
</comment>
<feature type="region of interest" description="Disordered" evidence="13">
    <location>
        <begin position="438"/>
        <end position="470"/>
    </location>
</feature>
<dbReference type="Proteomes" id="UP000025171">
    <property type="component" value="Unassembled WGS sequence"/>
</dbReference>
<dbReference type="PATRIC" id="fig|1280950.3.peg.737"/>
<evidence type="ECO:0000313" key="15">
    <source>
        <dbReference type="Proteomes" id="UP000025171"/>
    </source>
</evidence>
<evidence type="ECO:0000256" key="7">
    <source>
        <dbReference type="ARBA" id="ARBA00022723"/>
    </source>
</evidence>
<evidence type="ECO:0000256" key="4">
    <source>
        <dbReference type="ARBA" id="ARBA00022475"/>
    </source>
</evidence>
<comment type="caution">
    <text evidence="14">The sequence shown here is derived from an EMBL/GenBank/DDBJ whole genome shotgun (WGS) entry which is preliminary data.</text>
</comment>
<keyword evidence="8 12" id="KW-0249">Electron transport</keyword>
<dbReference type="OrthoDB" id="9807042at2"/>
<feature type="transmembrane region" description="Helical" evidence="12">
    <location>
        <begin position="359"/>
        <end position="379"/>
    </location>
</feature>
<keyword evidence="4 12" id="KW-1003">Cell membrane</keyword>
<dbReference type="PANTHER" id="PTHR30365:SF14">
    <property type="entry name" value="CYTOCHROME BD MENAQUINOL OXIDASE SUBUNIT I-RELATED"/>
    <property type="match status" value="1"/>
</dbReference>
<evidence type="ECO:0000256" key="6">
    <source>
        <dbReference type="ARBA" id="ARBA00022692"/>
    </source>
</evidence>
<dbReference type="GO" id="GO:0020037">
    <property type="term" value="F:heme binding"/>
    <property type="evidence" value="ECO:0007669"/>
    <property type="project" value="TreeGrafter"/>
</dbReference>
<evidence type="ECO:0000256" key="1">
    <source>
        <dbReference type="ARBA" id="ARBA00004651"/>
    </source>
</evidence>
<sequence>MEFDALLLSRIQFGFVIAFHIMFPAFTIGLAAFLAVCEGLWLKTGHETFKRLYLHWVKIFALAFAMGVVTGIVMSYQFGTNWSVFSEITGSVMGPMLAFEVLTAFFLEATFLGVMLFGWNKVGRKLHFAATCAVAIGTTLSAFWIISANSWMQTPTGFAVDPATGNFYATNWIEVIFNPSLPTRLGHMLLAAYITTAAVVLAAGAWQVIRGRLTEPTRWQMRMAAGTLTLLLPIQILVGHQSGEIAHEYQPAKIAVAEGWCESAPVQGTMLIAWPSDTECGHSGITIPGTSPYLFASAPKGEDLKGLDAFAREDRPPLWLVFYSFRIMVGAGLGMLGLGVWGCVLWWRKRLDHPGLFHWLAVPGGMLGFIAVITGWIVAEVGRQPYTVYGALRTVDSVSPISAGQVATSLLVFMVTYAIIFTAGTVYMARIATRGFDDDPPGQKDRRAPGSPLGAVDDPAETSDDIVAVE</sequence>
<keyword evidence="15" id="KW-1185">Reference proteome</keyword>
<protein>
    <submittedName>
        <fullName evidence="14">Cytochrome bd ubiquinol oxidase subunit I</fullName>
    </submittedName>
</protein>
<dbReference type="EMBL" id="ARYK01000001">
    <property type="protein sequence ID" value="KCZ94432.1"/>
    <property type="molecule type" value="Genomic_DNA"/>
</dbReference>
<evidence type="ECO:0000256" key="9">
    <source>
        <dbReference type="ARBA" id="ARBA00022989"/>
    </source>
</evidence>
<feature type="transmembrane region" description="Helical" evidence="12">
    <location>
        <begin position="12"/>
        <end position="41"/>
    </location>
</feature>
<keyword evidence="3 12" id="KW-0813">Transport</keyword>
<dbReference type="GO" id="GO:0016682">
    <property type="term" value="F:oxidoreductase activity, acting on diphenols and related substances as donors, oxygen as acceptor"/>
    <property type="evidence" value="ECO:0007669"/>
    <property type="project" value="TreeGrafter"/>
</dbReference>
<dbReference type="PANTHER" id="PTHR30365">
    <property type="entry name" value="CYTOCHROME D UBIQUINOL OXIDASE"/>
    <property type="match status" value="1"/>
</dbReference>
<keyword evidence="5 12" id="KW-0349">Heme</keyword>
<feature type="transmembrane region" description="Helical" evidence="12">
    <location>
        <begin position="323"/>
        <end position="347"/>
    </location>
</feature>
<dbReference type="GO" id="GO:0019646">
    <property type="term" value="P:aerobic electron transport chain"/>
    <property type="evidence" value="ECO:0007669"/>
    <property type="project" value="InterPro"/>
</dbReference>
<feature type="transmembrane region" description="Helical" evidence="12">
    <location>
        <begin position="221"/>
        <end position="238"/>
    </location>
</feature>
<feature type="transmembrane region" description="Helical" evidence="12">
    <location>
        <begin position="126"/>
        <end position="146"/>
    </location>
</feature>
<evidence type="ECO:0000256" key="2">
    <source>
        <dbReference type="ARBA" id="ARBA00009819"/>
    </source>
</evidence>
<dbReference type="InterPro" id="IPR002585">
    <property type="entry name" value="Cyt-d_ubiquinol_oxidase_su_1"/>
</dbReference>
<evidence type="ECO:0000313" key="14">
    <source>
        <dbReference type="EMBL" id="KCZ94432.1"/>
    </source>
</evidence>
<keyword evidence="10 12" id="KW-0408">Iron</keyword>
<evidence type="ECO:0000256" key="8">
    <source>
        <dbReference type="ARBA" id="ARBA00022982"/>
    </source>
</evidence>